<dbReference type="Pfam" id="PF07719">
    <property type="entry name" value="TPR_2"/>
    <property type="match status" value="2"/>
</dbReference>
<accession>A0A6M2VHT2</accession>
<dbReference type="PROSITE" id="PS00636">
    <property type="entry name" value="DNAJ_1"/>
    <property type="match status" value="1"/>
</dbReference>
<dbReference type="CDD" id="cd06257">
    <property type="entry name" value="DnaJ"/>
    <property type="match status" value="1"/>
</dbReference>
<keyword evidence="1" id="KW-0677">Repeat</keyword>
<evidence type="ECO:0000256" key="2">
    <source>
        <dbReference type="ARBA" id="ARBA00022803"/>
    </source>
</evidence>
<dbReference type="PRINTS" id="PR00625">
    <property type="entry name" value="JDOMAIN"/>
</dbReference>
<reference evidence="6" key="1">
    <citation type="submission" date="2018-06" db="EMBL/GenBank/DDBJ databases">
        <title>Identification and characterization of DnaJ in sea cucumber.</title>
        <authorList>
            <person name="Gao L."/>
            <person name="He C."/>
        </authorList>
    </citation>
    <scope>NUCLEOTIDE SEQUENCE</scope>
</reference>
<dbReference type="AlphaFoldDB" id="A0A6M2VHT2"/>
<dbReference type="RefSeq" id="XP_071822511.1">
    <property type="nucleotide sequence ID" value="XM_071966410.1"/>
</dbReference>
<dbReference type="InterPro" id="IPR019734">
    <property type="entry name" value="TPR_rpt"/>
</dbReference>
<dbReference type="Pfam" id="PF00515">
    <property type="entry name" value="TPR_1"/>
    <property type="match status" value="2"/>
</dbReference>
<evidence type="ECO:0000256" key="4">
    <source>
        <dbReference type="PROSITE-ProRule" id="PRU00339"/>
    </source>
</evidence>
<dbReference type="GeneID" id="139964644"/>
<dbReference type="InterPro" id="IPR018253">
    <property type="entry name" value="DnaJ_domain_CS"/>
</dbReference>
<organism evidence="6">
    <name type="scientific">Stichopus japonicus</name>
    <name type="common">Sea cucumber</name>
    <dbReference type="NCBI Taxonomy" id="307972"/>
    <lineage>
        <taxon>Eukaryota</taxon>
        <taxon>Metazoa</taxon>
        <taxon>Echinodermata</taxon>
        <taxon>Eleutherozoa</taxon>
        <taxon>Echinozoa</taxon>
        <taxon>Holothuroidea</taxon>
        <taxon>Aspidochirotacea</taxon>
        <taxon>Aspidochirotida</taxon>
        <taxon>Stichopodidae</taxon>
        <taxon>Apostichopus</taxon>
    </lineage>
</organism>
<evidence type="ECO:0000256" key="1">
    <source>
        <dbReference type="ARBA" id="ARBA00022737"/>
    </source>
</evidence>
<protein>
    <submittedName>
        <fullName evidence="6">DNAJC7</fullName>
    </submittedName>
</protein>
<dbReference type="InterPro" id="IPR036869">
    <property type="entry name" value="J_dom_sf"/>
</dbReference>
<dbReference type="PROSITE" id="PS50005">
    <property type="entry name" value="TPR"/>
    <property type="match status" value="4"/>
</dbReference>
<dbReference type="Pfam" id="PF14559">
    <property type="entry name" value="TPR_19"/>
    <property type="match status" value="1"/>
</dbReference>
<feature type="repeat" description="TPR" evidence="4">
    <location>
        <begin position="11"/>
        <end position="44"/>
    </location>
</feature>
<dbReference type="InterPro" id="IPR013105">
    <property type="entry name" value="TPR_2"/>
</dbReference>
<dbReference type="SMART" id="SM00271">
    <property type="entry name" value="DnaJ"/>
    <property type="match status" value="1"/>
</dbReference>
<dbReference type="PANTHER" id="PTHR45188:SF2">
    <property type="entry name" value="DNAJ HOMOLOG SUBFAMILY C MEMBER 7"/>
    <property type="match status" value="1"/>
</dbReference>
<evidence type="ECO:0000313" key="6">
    <source>
        <dbReference type="EMBL" id="QCY50098.1"/>
    </source>
</evidence>
<keyword evidence="3" id="KW-0143">Chaperone</keyword>
<dbReference type="SUPFAM" id="SSF48452">
    <property type="entry name" value="TPR-like"/>
    <property type="match status" value="2"/>
</dbReference>
<dbReference type="Gene3D" id="1.25.40.10">
    <property type="entry name" value="Tetratricopeptide repeat domain"/>
    <property type="match status" value="1"/>
</dbReference>
<evidence type="ECO:0000259" key="5">
    <source>
        <dbReference type="PROSITE" id="PS50076"/>
    </source>
</evidence>
<dbReference type="SUPFAM" id="SSF46565">
    <property type="entry name" value="Chaperone J-domain"/>
    <property type="match status" value="1"/>
</dbReference>
<proteinExistence type="evidence at transcript level"/>
<dbReference type="PROSITE" id="PS50076">
    <property type="entry name" value="DNAJ_2"/>
    <property type="match status" value="1"/>
</dbReference>
<dbReference type="Pfam" id="PF13181">
    <property type="entry name" value="TPR_8"/>
    <property type="match status" value="1"/>
</dbReference>
<dbReference type="PANTHER" id="PTHR45188">
    <property type="entry name" value="DNAJ PROTEIN P58IPK HOMOLOG"/>
    <property type="match status" value="1"/>
</dbReference>
<feature type="repeat" description="TPR" evidence="4">
    <location>
        <begin position="311"/>
        <end position="344"/>
    </location>
</feature>
<feature type="repeat" description="TPR" evidence="4">
    <location>
        <begin position="193"/>
        <end position="226"/>
    </location>
</feature>
<keyword evidence="2 4" id="KW-0802">TPR repeat</keyword>
<dbReference type="EMBL" id="MH481802">
    <property type="protein sequence ID" value="QCY50098.1"/>
    <property type="molecule type" value="mRNA"/>
</dbReference>
<evidence type="ECO:0000256" key="3">
    <source>
        <dbReference type="ARBA" id="ARBA00023186"/>
    </source>
</evidence>
<feature type="domain" description="J" evidence="5">
    <location>
        <begin position="364"/>
        <end position="434"/>
    </location>
</feature>
<dbReference type="SMART" id="SM00028">
    <property type="entry name" value="TPR"/>
    <property type="match status" value="8"/>
</dbReference>
<dbReference type="FunFam" id="1.25.40.10:FF:000097">
    <property type="entry name" value="DnaJ homolog subfamily C member 7 homolog"/>
    <property type="match status" value="1"/>
</dbReference>
<dbReference type="Pfam" id="PF00226">
    <property type="entry name" value="DnaJ"/>
    <property type="match status" value="1"/>
</dbReference>
<dbReference type="InterPro" id="IPR001623">
    <property type="entry name" value="DnaJ_domain"/>
</dbReference>
<dbReference type="InterPro" id="IPR011990">
    <property type="entry name" value="TPR-like_helical_dom_sf"/>
</dbReference>
<sequence>MKTMETNQDVADAKKNEGNEYYKQKNYHKAIDLYSEAIEMCVDCASYYLNRAAAGMMIGRYTEALQDSKKAVQLDGSSSKAHLREAKCHMALGSVEQATKSLDKLKEIDSTNSQYIAEQRNLRMLEMHQMAAEKAFAKGDFRKVTYDLSRALEIAPACTKFKVLKAESYLKLKKFQDAQECVNGILMKEALNSDALFVRGLSLYYQDNIEKAQQHFQQVLRLNPDNSKARVAFKKCKVMKQKKDQGNDAFKKGRYQEACDLYTEALEIDEHNVLTNAKLYCNRANVRSKLGKLEDAISDCSSAIKLDGKYQKAYMRRAKCYMDTEQYEDAVRDYQKIFQMDKTRENRKLLQNAELELKKSKRKDYYKILSVSKEAPDDEIKKAYRKHALLHHPDRHSNKSPEEKKAEEVKFKEVGEAYSVLSDREKRRRYDSGQDLEDMQGGMDPNDIFQSFFGGPSGMHFNFGGGPGRGGYDPFGGSGFSFQFG</sequence>
<name>A0A6M2VHT2_STIJA</name>
<dbReference type="Gene3D" id="1.10.287.110">
    <property type="entry name" value="DnaJ domain"/>
    <property type="match status" value="1"/>
</dbReference>
<feature type="repeat" description="TPR" evidence="4">
    <location>
        <begin position="239"/>
        <end position="272"/>
    </location>
</feature>